<feature type="domain" description="CN hydrolase" evidence="3">
    <location>
        <begin position="4"/>
        <end position="246"/>
    </location>
</feature>
<dbReference type="InterPro" id="IPR036526">
    <property type="entry name" value="C-N_Hydrolase_sf"/>
</dbReference>
<evidence type="ECO:0000259" key="3">
    <source>
        <dbReference type="PROSITE" id="PS50263"/>
    </source>
</evidence>
<dbReference type="CDD" id="cd07572">
    <property type="entry name" value="nit"/>
    <property type="match status" value="1"/>
</dbReference>
<dbReference type="Pfam" id="PF00795">
    <property type="entry name" value="CN_hydrolase"/>
    <property type="match status" value="1"/>
</dbReference>
<dbReference type="SUPFAM" id="SSF56317">
    <property type="entry name" value="Carbon-nitrogen hydrolase"/>
    <property type="match status" value="1"/>
</dbReference>
<reference evidence="4 5" key="1">
    <citation type="submission" date="2015-09" db="EMBL/GenBank/DDBJ databases">
        <authorList>
            <consortium name="Pathogen Informatics"/>
        </authorList>
    </citation>
    <scope>NUCLEOTIDE SEQUENCE [LARGE SCALE GENOMIC DNA]</scope>
    <source>
        <strain evidence="4 5">2789STDY5608849</strain>
    </source>
</reference>
<dbReference type="AlphaFoldDB" id="A0A174D1P3"/>
<dbReference type="PANTHER" id="PTHR23088">
    <property type="entry name" value="NITRILASE-RELATED"/>
    <property type="match status" value="1"/>
</dbReference>
<protein>
    <submittedName>
        <fullName evidence="4">N-carbamoyl-D-amino acid hydrolase</fullName>
        <ecNumber evidence="4">3.5.1.77</ecNumber>
    </submittedName>
</protein>
<gene>
    <name evidence="4" type="ORF">ERS852406_01461</name>
</gene>
<dbReference type="Proteomes" id="UP000095706">
    <property type="component" value="Unassembled WGS sequence"/>
</dbReference>
<sequence>MEKIIAGLVQMDSGPDMNENMRMAEQYVREAAEQGAKLILFPETAEYTGADMPGHASAVPGYVSRRFSSLAKRYGVYLHCGSMTVRRHPGRPSNTSFLFGPDGETIAEYSKIHMFDVNIPGSVSYEESREICPGNEIVLADTALGLFGMSICYDIRFPEQYRLMASSGADAFLIAADFTKATGERHWEALLRTRAIENGCYVLAANQCGQKARFEAYGHSMILAPDGEILAEADDTPQVLIAELDPEVLERTRNEIPSLENRRDDLYRVSSGNVRIYEE</sequence>
<dbReference type="EC" id="3.5.1.77" evidence="4"/>
<comment type="similarity">
    <text evidence="1">Belongs to the carbon-nitrogen hydrolase superfamily. NIT1/NIT2 family.</text>
</comment>
<dbReference type="PANTHER" id="PTHR23088:SF27">
    <property type="entry name" value="DEAMINATED GLUTATHIONE AMIDASE"/>
    <property type="match status" value="1"/>
</dbReference>
<dbReference type="Gene3D" id="3.60.110.10">
    <property type="entry name" value="Carbon-nitrogen hydrolase"/>
    <property type="match status" value="1"/>
</dbReference>
<dbReference type="PROSITE" id="PS01227">
    <property type="entry name" value="UPF0012"/>
    <property type="match status" value="1"/>
</dbReference>
<dbReference type="PROSITE" id="PS50263">
    <property type="entry name" value="CN_HYDROLASE"/>
    <property type="match status" value="1"/>
</dbReference>
<evidence type="ECO:0000313" key="5">
    <source>
        <dbReference type="Proteomes" id="UP000095706"/>
    </source>
</evidence>
<accession>A0A174D1P3</accession>
<dbReference type="InterPro" id="IPR003010">
    <property type="entry name" value="C-N_Hydrolase"/>
</dbReference>
<organism evidence="4 5">
    <name type="scientific">Fusicatenibacter saccharivorans</name>
    <dbReference type="NCBI Taxonomy" id="1150298"/>
    <lineage>
        <taxon>Bacteria</taxon>
        <taxon>Bacillati</taxon>
        <taxon>Bacillota</taxon>
        <taxon>Clostridia</taxon>
        <taxon>Lachnospirales</taxon>
        <taxon>Lachnospiraceae</taxon>
        <taxon>Fusicatenibacter</taxon>
    </lineage>
</organism>
<dbReference type="InterPro" id="IPR045254">
    <property type="entry name" value="Nit1/2_C-N_Hydrolase"/>
</dbReference>
<dbReference type="GO" id="GO:0047417">
    <property type="term" value="F:N-carbamoyl-D-amino acid hydrolase activity"/>
    <property type="evidence" value="ECO:0007669"/>
    <property type="project" value="UniProtKB-EC"/>
</dbReference>
<name>A0A174D1P3_9FIRM</name>
<dbReference type="InterPro" id="IPR001110">
    <property type="entry name" value="UPF0012_CS"/>
</dbReference>
<proteinExistence type="inferred from homology"/>
<evidence type="ECO:0000313" key="4">
    <source>
        <dbReference type="EMBL" id="CUO19363.1"/>
    </source>
</evidence>
<dbReference type="EMBL" id="CYYV01000006">
    <property type="protein sequence ID" value="CUO19363.1"/>
    <property type="molecule type" value="Genomic_DNA"/>
</dbReference>
<evidence type="ECO:0000256" key="2">
    <source>
        <dbReference type="ARBA" id="ARBA00022801"/>
    </source>
</evidence>
<dbReference type="RefSeq" id="WP_055227361.1">
    <property type="nucleotide sequence ID" value="NZ_CYYV01000006.1"/>
</dbReference>
<evidence type="ECO:0000256" key="1">
    <source>
        <dbReference type="ARBA" id="ARBA00010613"/>
    </source>
</evidence>
<keyword evidence="2 4" id="KW-0378">Hydrolase</keyword>